<protein>
    <submittedName>
        <fullName evidence="3">Uncharacterized protein</fullName>
    </submittedName>
</protein>
<dbReference type="EMBL" id="MT142394">
    <property type="protein sequence ID" value="QJA79761.1"/>
    <property type="molecule type" value="Genomic_DNA"/>
</dbReference>
<proteinExistence type="predicted"/>
<evidence type="ECO:0000313" key="2">
    <source>
        <dbReference type="EMBL" id="QJA85287.1"/>
    </source>
</evidence>
<accession>A0A6M3M319</accession>
<dbReference type="AlphaFoldDB" id="A0A6M3M319"/>
<gene>
    <name evidence="3" type="ORF">MM171A00427_0016</name>
    <name evidence="4" type="ORF">MM171B00824_0003</name>
    <name evidence="1" type="ORF">MM415A00829_0002</name>
    <name evidence="2" type="ORF">MM415B02234_0005</name>
</gene>
<evidence type="ECO:0000313" key="1">
    <source>
        <dbReference type="EMBL" id="QJA79761.1"/>
    </source>
</evidence>
<sequence length="90" mass="10661">MTLREFASRICSNKTPTVSSFEIEHEVDWGWNEAGWTCDCGGFGFEYQHNIPYNMIKQDIKWFYDNFTAKVKYWRELNIGALLAHKEFAK</sequence>
<reference evidence="3" key="1">
    <citation type="submission" date="2020-03" db="EMBL/GenBank/DDBJ databases">
        <title>The deep terrestrial virosphere.</title>
        <authorList>
            <person name="Holmfeldt K."/>
            <person name="Nilsson E."/>
            <person name="Simone D."/>
            <person name="Lopez-Fernandez M."/>
            <person name="Wu X."/>
            <person name="de Brujin I."/>
            <person name="Lundin D."/>
            <person name="Andersson A."/>
            <person name="Bertilsson S."/>
            <person name="Dopson M."/>
        </authorList>
    </citation>
    <scope>NUCLEOTIDE SEQUENCE</scope>
    <source>
        <strain evidence="3">MM171A00427</strain>
        <strain evidence="4">MM171B00824</strain>
        <strain evidence="1">MM415A00829</strain>
        <strain evidence="2">MM415B02234</strain>
    </source>
</reference>
<name>A0A6M3M319_9ZZZZ</name>
<evidence type="ECO:0000313" key="4">
    <source>
        <dbReference type="EMBL" id="QJB03268.1"/>
    </source>
</evidence>
<organism evidence="3">
    <name type="scientific">viral metagenome</name>
    <dbReference type="NCBI Taxonomy" id="1070528"/>
    <lineage>
        <taxon>unclassified sequences</taxon>
        <taxon>metagenomes</taxon>
        <taxon>organismal metagenomes</taxon>
    </lineage>
</organism>
<dbReference type="EMBL" id="MT143835">
    <property type="protein sequence ID" value="QJB03268.1"/>
    <property type="molecule type" value="Genomic_DNA"/>
</dbReference>
<dbReference type="EMBL" id="MT142566">
    <property type="protein sequence ID" value="QJA85287.1"/>
    <property type="molecule type" value="Genomic_DNA"/>
</dbReference>
<dbReference type="EMBL" id="MT143695">
    <property type="protein sequence ID" value="QJB00520.1"/>
    <property type="molecule type" value="Genomic_DNA"/>
</dbReference>
<evidence type="ECO:0000313" key="3">
    <source>
        <dbReference type="EMBL" id="QJB00520.1"/>
    </source>
</evidence>